<dbReference type="Gene3D" id="1.10.10.60">
    <property type="entry name" value="Homeodomain-like"/>
    <property type="match status" value="1"/>
</dbReference>
<evidence type="ECO:0000256" key="2">
    <source>
        <dbReference type="ARBA" id="ARBA00022478"/>
    </source>
</evidence>
<keyword evidence="3" id="KW-0808">Transferase</keyword>
<dbReference type="PROSITE" id="PS50044">
    <property type="entry name" value="SIGMA54_3"/>
    <property type="match status" value="1"/>
</dbReference>
<evidence type="ECO:0000259" key="10">
    <source>
        <dbReference type="Pfam" id="PF04552"/>
    </source>
</evidence>
<dbReference type="PIRSF" id="PIRSF000774">
    <property type="entry name" value="RpoN"/>
    <property type="match status" value="1"/>
</dbReference>
<dbReference type="PANTHER" id="PTHR32248">
    <property type="entry name" value="RNA POLYMERASE SIGMA-54 FACTOR"/>
    <property type="match status" value="1"/>
</dbReference>
<evidence type="ECO:0000256" key="8">
    <source>
        <dbReference type="ARBA" id="ARBA00023163"/>
    </source>
</evidence>
<dbReference type="InterPro" id="IPR007046">
    <property type="entry name" value="RNA_pol_sigma_54_core-bd"/>
</dbReference>
<reference key="2">
    <citation type="submission" date="2011-04" db="EMBL/GenBank/DDBJ databases">
        <title>Complete sequence of chromosome of Haliscomenobacter hydrossis DSM 1100.</title>
        <authorList>
            <consortium name="US DOE Joint Genome Institute (JGI-PGF)"/>
            <person name="Lucas S."/>
            <person name="Han J."/>
            <person name="Lapidus A."/>
            <person name="Bruce D."/>
            <person name="Goodwin L."/>
            <person name="Pitluck S."/>
            <person name="Peters L."/>
            <person name="Kyrpides N."/>
            <person name="Mavromatis K."/>
            <person name="Ivanova N."/>
            <person name="Ovchinnikova G."/>
            <person name="Pagani I."/>
            <person name="Daligault H."/>
            <person name="Detter J.C."/>
            <person name="Han C."/>
            <person name="Land M."/>
            <person name="Hauser L."/>
            <person name="Markowitz V."/>
            <person name="Cheng J.-F."/>
            <person name="Hugenholtz P."/>
            <person name="Woyke T."/>
            <person name="Wu D."/>
            <person name="Verbarg S."/>
            <person name="Frueling A."/>
            <person name="Brambilla E."/>
            <person name="Klenk H.-P."/>
            <person name="Eisen J.A."/>
        </authorList>
    </citation>
    <scope>NUCLEOTIDE SEQUENCE</scope>
    <source>
        <strain>DSM 1100</strain>
    </source>
</reference>
<evidence type="ECO:0000313" key="13">
    <source>
        <dbReference type="Proteomes" id="UP000008461"/>
    </source>
</evidence>
<reference evidence="12 13" key="1">
    <citation type="journal article" date="2011" name="Stand. Genomic Sci.">
        <title>Complete genome sequence of Haliscomenobacter hydrossis type strain (O).</title>
        <authorList>
            <consortium name="US DOE Joint Genome Institute (JGI-PGF)"/>
            <person name="Daligault H."/>
            <person name="Lapidus A."/>
            <person name="Zeytun A."/>
            <person name="Nolan M."/>
            <person name="Lucas S."/>
            <person name="Del Rio T.G."/>
            <person name="Tice H."/>
            <person name="Cheng J.F."/>
            <person name="Tapia R."/>
            <person name="Han C."/>
            <person name="Goodwin L."/>
            <person name="Pitluck S."/>
            <person name="Liolios K."/>
            <person name="Pagani I."/>
            <person name="Ivanova N."/>
            <person name="Huntemann M."/>
            <person name="Mavromatis K."/>
            <person name="Mikhailova N."/>
            <person name="Pati A."/>
            <person name="Chen A."/>
            <person name="Palaniappan K."/>
            <person name="Land M."/>
            <person name="Hauser L."/>
            <person name="Brambilla E.M."/>
            <person name="Rohde M."/>
            <person name="Verbarg S."/>
            <person name="Goker M."/>
            <person name="Bristow J."/>
            <person name="Eisen J.A."/>
            <person name="Markowitz V."/>
            <person name="Hugenholtz P."/>
            <person name="Kyrpides N.C."/>
            <person name="Klenk H.P."/>
            <person name="Woyke T."/>
        </authorList>
    </citation>
    <scope>NUCLEOTIDE SEQUENCE [LARGE SCALE GENOMIC DNA]</scope>
    <source>
        <strain evidence="13">ATCC 27775 / DSM 1100 / LMG 10767 / O</strain>
    </source>
</reference>
<dbReference type="eggNOG" id="COG1508">
    <property type="taxonomic scope" value="Bacteria"/>
</dbReference>
<dbReference type="EMBL" id="CP002691">
    <property type="protein sequence ID" value="AEE49507.1"/>
    <property type="molecule type" value="Genomic_DNA"/>
</dbReference>
<dbReference type="PANTHER" id="PTHR32248:SF4">
    <property type="entry name" value="RNA POLYMERASE SIGMA-54 FACTOR"/>
    <property type="match status" value="1"/>
</dbReference>
<evidence type="ECO:0000256" key="9">
    <source>
        <dbReference type="SAM" id="MobiDB-lite"/>
    </source>
</evidence>
<keyword evidence="13" id="KW-1185">Reference proteome</keyword>
<evidence type="ECO:0000256" key="4">
    <source>
        <dbReference type="ARBA" id="ARBA00022695"/>
    </source>
</evidence>
<evidence type="ECO:0000313" key="12">
    <source>
        <dbReference type="EMBL" id="AEE49507.1"/>
    </source>
</evidence>
<dbReference type="PRINTS" id="PR00045">
    <property type="entry name" value="SIGMA54FCT"/>
</dbReference>
<dbReference type="HOGENOM" id="CLU_020569_0_1_10"/>
<dbReference type="GO" id="GO:0016779">
    <property type="term" value="F:nucleotidyltransferase activity"/>
    <property type="evidence" value="ECO:0007669"/>
    <property type="project" value="UniProtKB-KW"/>
</dbReference>
<keyword evidence="6" id="KW-0731">Sigma factor</keyword>
<sequence length="518" mass="59113">MYPKCHSPNCKYFSTIFPELRSLNDWYIFFRLLVMIRQNQQIGQKQLLKLSPQQIQLLNFIQCNPLELEQKIRDELEDNPILEASASAVELKNPPESNPENDTRIEDERGGYLEGYQQDDHTPDYHSVVERKSAEESPFLTNLVEQNDFREQLRQQLTAQVLSERELLVANYIVDSLDDDGYLRIPSEDLADNLSFLHQILVSDDELQAQLETVQSLEPTGVGARDLRECLLLQIEAKSNHTPHIQHAWRIVNAHLNDVAARNYPTIVAALGITSAEVKDAIELITKLNPKPIDTDERLLYKNQNIIPELIVEKTEDDTFKVALLNSNMELRLSPGMMAKLDQLRASKPAGPQQTTVQYMKSKLNSAVWFLDMIRLRENSMLLTMQAIVNLQPEYFESGDPKRMRPMGLKDVAEQTGFDVSTISRVTSSKYAQTDFGVVHLKSLFNQGMAKADGNLVTNKEIMDCIETIIAGEDKLHPISDQEIVEKLAEQGYILARRTIAKYREILHIPSAKMRKLV</sequence>
<dbReference type="Proteomes" id="UP000008461">
    <property type="component" value="Chromosome"/>
</dbReference>
<dbReference type="GO" id="GO:0000428">
    <property type="term" value="C:DNA-directed RNA polymerase complex"/>
    <property type="evidence" value="ECO:0007669"/>
    <property type="project" value="UniProtKB-KW"/>
</dbReference>
<evidence type="ECO:0000256" key="5">
    <source>
        <dbReference type="ARBA" id="ARBA00023015"/>
    </source>
</evidence>
<evidence type="ECO:0000256" key="1">
    <source>
        <dbReference type="ARBA" id="ARBA00008798"/>
    </source>
</evidence>
<dbReference type="InterPro" id="IPR000394">
    <property type="entry name" value="RNA_pol_sigma_54"/>
</dbReference>
<comment type="similarity">
    <text evidence="1">Belongs to the sigma-54 factor family.</text>
</comment>
<dbReference type="GO" id="GO:0016987">
    <property type="term" value="F:sigma factor activity"/>
    <property type="evidence" value="ECO:0007669"/>
    <property type="project" value="UniProtKB-KW"/>
</dbReference>
<protein>
    <submittedName>
        <fullName evidence="12">RNA polymerase, sigma 54 subunit, RpoN</fullName>
    </submittedName>
</protein>
<dbReference type="Pfam" id="PF04552">
    <property type="entry name" value="Sigma54_DBD"/>
    <property type="match status" value="1"/>
</dbReference>
<organism evidence="12 13">
    <name type="scientific">Haliscomenobacter hydrossis (strain ATCC 27775 / DSM 1100 / LMG 10767 / O)</name>
    <dbReference type="NCBI Taxonomy" id="760192"/>
    <lineage>
        <taxon>Bacteria</taxon>
        <taxon>Pseudomonadati</taxon>
        <taxon>Bacteroidota</taxon>
        <taxon>Saprospiria</taxon>
        <taxon>Saprospirales</taxon>
        <taxon>Haliscomenobacteraceae</taxon>
        <taxon>Haliscomenobacter</taxon>
    </lineage>
</organism>
<dbReference type="Pfam" id="PF04963">
    <property type="entry name" value="Sigma54_CBD"/>
    <property type="match status" value="1"/>
</dbReference>
<dbReference type="GO" id="GO:0006352">
    <property type="term" value="P:DNA-templated transcription initiation"/>
    <property type="evidence" value="ECO:0007669"/>
    <property type="project" value="InterPro"/>
</dbReference>
<dbReference type="InterPro" id="IPR038709">
    <property type="entry name" value="RpoN_core-bd_sf"/>
</dbReference>
<evidence type="ECO:0000256" key="6">
    <source>
        <dbReference type="ARBA" id="ARBA00023082"/>
    </source>
</evidence>
<feature type="domain" description="RNA polymerase sigma factor 54 core-binding" evidence="11">
    <location>
        <begin position="144"/>
        <end position="329"/>
    </location>
</feature>
<feature type="domain" description="RNA polymerase sigma factor 54 DNA-binding" evidence="10">
    <location>
        <begin position="358"/>
        <end position="516"/>
    </location>
</feature>
<dbReference type="KEGG" id="hhy:Halhy_1616"/>
<dbReference type="InterPro" id="IPR007634">
    <property type="entry name" value="RNA_pol_sigma_54_DNA-bd"/>
</dbReference>
<keyword evidence="4" id="KW-0548">Nucleotidyltransferase</keyword>
<dbReference type="Pfam" id="PF00309">
    <property type="entry name" value="Sigma54_AID"/>
    <property type="match status" value="1"/>
</dbReference>
<evidence type="ECO:0000256" key="3">
    <source>
        <dbReference type="ARBA" id="ARBA00022679"/>
    </source>
</evidence>
<evidence type="ECO:0000259" key="11">
    <source>
        <dbReference type="Pfam" id="PF04963"/>
    </source>
</evidence>
<feature type="region of interest" description="Disordered" evidence="9">
    <location>
        <begin position="86"/>
        <end position="106"/>
    </location>
</feature>
<proteinExistence type="inferred from homology"/>
<dbReference type="STRING" id="760192.Halhy_1616"/>
<gene>
    <name evidence="12" type="ordered locus">Halhy_1616</name>
</gene>
<dbReference type="PROSITE" id="PS00718">
    <property type="entry name" value="SIGMA54_2"/>
    <property type="match status" value="1"/>
</dbReference>
<keyword evidence="5" id="KW-0805">Transcription regulation</keyword>
<keyword evidence="2" id="KW-0240">DNA-directed RNA polymerase</keyword>
<dbReference type="NCBIfam" id="TIGR02395">
    <property type="entry name" value="rpoN_sigma"/>
    <property type="match status" value="1"/>
</dbReference>
<keyword evidence="8" id="KW-0804">Transcription</keyword>
<accession>F4L0M5</accession>
<dbReference type="Gene3D" id="1.10.10.1330">
    <property type="entry name" value="RNA polymerase sigma-54 factor, core-binding domain"/>
    <property type="match status" value="1"/>
</dbReference>
<evidence type="ECO:0000256" key="7">
    <source>
        <dbReference type="ARBA" id="ARBA00023125"/>
    </source>
</evidence>
<keyword evidence="7" id="KW-0238">DNA-binding</keyword>
<dbReference type="GO" id="GO:0003677">
    <property type="term" value="F:DNA binding"/>
    <property type="evidence" value="ECO:0007669"/>
    <property type="project" value="UniProtKB-KW"/>
</dbReference>
<dbReference type="AlphaFoldDB" id="F4L0M5"/>
<name>F4L0M5_HALH1</name>
<dbReference type="GO" id="GO:0001216">
    <property type="term" value="F:DNA-binding transcription activator activity"/>
    <property type="evidence" value="ECO:0007669"/>
    <property type="project" value="InterPro"/>
</dbReference>